<dbReference type="Pfam" id="PF14308">
    <property type="entry name" value="DnaJ-X"/>
    <property type="match status" value="1"/>
</dbReference>
<evidence type="ECO:0000256" key="1">
    <source>
        <dbReference type="SAM" id="MobiDB-lite"/>
    </source>
</evidence>
<dbReference type="Proteomes" id="UP000436088">
    <property type="component" value="Unassembled WGS sequence"/>
</dbReference>
<comment type="caution">
    <text evidence="3">The sequence shown here is derived from an EMBL/GenBank/DDBJ whole genome shotgun (WGS) entry which is preliminary data.</text>
</comment>
<dbReference type="PROSITE" id="PS50076">
    <property type="entry name" value="DNAJ_2"/>
    <property type="match status" value="1"/>
</dbReference>
<feature type="region of interest" description="Disordered" evidence="1">
    <location>
        <begin position="362"/>
        <end position="396"/>
    </location>
</feature>
<dbReference type="InterPro" id="IPR036869">
    <property type="entry name" value="J_dom_sf"/>
</dbReference>
<sequence>MVKETEYYDLLGVSPSASEEEIRKAYYLKVQNSGARQVHPDKIQMILMLPRDFSERGISTLTIFISPVLGEAYQVLSDSVQRDAYNRNGKYSISRDTMLDPTAVFSLLFGSKLFEDYIGHVAVASMTSSELPNEADNPEKLNDKLKASYSKRREEKLARSLRDLLNQYVRGDKDGFLQHAESEARRLANTALFVEVAINRHKPGRTLSVCHNPLADYGSMNLSELIYYTLLAMYTQDRQHKSLERKQFILVYHFWPSGFATRDISGSHRLLQQKASAFQLLQLQEDMRRQFKMDGSGPENDVESHLRLNKETLMNSLWKLNVMDIEVTLVHVCQMVLRENNVKKEELKARALALKILGKEQEAQNGGTSRRKKVAEIDDDDGSSSESSSEDKSPRTLSYRTPFLTQAWYWETLQMPV</sequence>
<dbReference type="Pfam" id="PF00226">
    <property type="entry name" value="DnaJ"/>
    <property type="match status" value="1"/>
</dbReference>
<dbReference type="InterPro" id="IPR026894">
    <property type="entry name" value="DnaJ_X"/>
</dbReference>
<protein>
    <submittedName>
        <fullName evidence="3">DEAD-box ATP-dependent RNA helicase 29-like</fullName>
    </submittedName>
</protein>
<dbReference type="SUPFAM" id="SSF46565">
    <property type="entry name" value="Chaperone J-domain"/>
    <property type="match status" value="1"/>
</dbReference>
<gene>
    <name evidence="3" type="ORF">F3Y22_tig00110528pilonHSYRG00122</name>
</gene>
<dbReference type="SMART" id="SM00271">
    <property type="entry name" value="DnaJ"/>
    <property type="match status" value="1"/>
</dbReference>
<accession>A0A6A3AD12</accession>
<evidence type="ECO:0000313" key="3">
    <source>
        <dbReference type="EMBL" id="KAE8701637.1"/>
    </source>
</evidence>
<dbReference type="Gene3D" id="1.10.287.110">
    <property type="entry name" value="DnaJ domain"/>
    <property type="match status" value="1"/>
</dbReference>
<dbReference type="InterPro" id="IPR052423">
    <property type="entry name" value="EMIR"/>
</dbReference>
<feature type="domain" description="J" evidence="2">
    <location>
        <begin position="6"/>
        <end position="89"/>
    </location>
</feature>
<proteinExistence type="predicted"/>
<dbReference type="PRINTS" id="PR00625">
    <property type="entry name" value="JDOMAIN"/>
</dbReference>
<dbReference type="CDD" id="cd06257">
    <property type="entry name" value="DnaJ"/>
    <property type="match status" value="1"/>
</dbReference>
<keyword evidence="4" id="KW-1185">Reference proteome</keyword>
<dbReference type="EMBL" id="VEPZ02001019">
    <property type="protein sequence ID" value="KAE8701637.1"/>
    <property type="molecule type" value="Genomic_DNA"/>
</dbReference>
<reference evidence="3" key="1">
    <citation type="submission" date="2019-09" db="EMBL/GenBank/DDBJ databases">
        <title>Draft genome information of white flower Hibiscus syriacus.</title>
        <authorList>
            <person name="Kim Y.-M."/>
        </authorList>
    </citation>
    <scope>NUCLEOTIDE SEQUENCE [LARGE SCALE GENOMIC DNA]</scope>
    <source>
        <strain evidence="3">YM2019G1</strain>
    </source>
</reference>
<organism evidence="3 4">
    <name type="scientific">Hibiscus syriacus</name>
    <name type="common">Rose of Sharon</name>
    <dbReference type="NCBI Taxonomy" id="106335"/>
    <lineage>
        <taxon>Eukaryota</taxon>
        <taxon>Viridiplantae</taxon>
        <taxon>Streptophyta</taxon>
        <taxon>Embryophyta</taxon>
        <taxon>Tracheophyta</taxon>
        <taxon>Spermatophyta</taxon>
        <taxon>Magnoliopsida</taxon>
        <taxon>eudicotyledons</taxon>
        <taxon>Gunneridae</taxon>
        <taxon>Pentapetalae</taxon>
        <taxon>rosids</taxon>
        <taxon>malvids</taxon>
        <taxon>Malvales</taxon>
        <taxon>Malvaceae</taxon>
        <taxon>Malvoideae</taxon>
        <taxon>Hibiscus</taxon>
    </lineage>
</organism>
<evidence type="ECO:0000313" key="4">
    <source>
        <dbReference type="Proteomes" id="UP000436088"/>
    </source>
</evidence>
<dbReference type="AlphaFoldDB" id="A0A6A3AD12"/>
<dbReference type="PANTHER" id="PTHR44094:SF14">
    <property type="entry name" value="DNAJ HEAT SHOCK N-TERMINAL DOMAIN-CONTAINING PROTEIN"/>
    <property type="match status" value="1"/>
</dbReference>
<name>A0A6A3AD12_HIBSY</name>
<dbReference type="GO" id="GO:0004386">
    <property type="term" value="F:helicase activity"/>
    <property type="evidence" value="ECO:0007669"/>
    <property type="project" value="UniProtKB-KW"/>
</dbReference>
<evidence type="ECO:0000259" key="2">
    <source>
        <dbReference type="PROSITE" id="PS50076"/>
    </source>
</evidence>
<dbReference type="PANTHER" id="PTHR44094">
    <property type="entry name" value="DNAJ HEAT SHOCK N-TERMINAL DOMAIN-CONTAINING PROTEIN"/>
    <property type="match status" value="1"/>
</dbReference>
<dbReference type="InterPro" id="IPR001623">
    <property type="entry name" value="DnaJ_domain"/>
</dbReference>